<sequence>MNAVTEFPSQAQSGQAAKLTIILLFLSQVYTYLAPHRSYSSPTLSPFAPASTTKMSEAPAKFPGSESTDPSARQGPAPSAENPAGVFPKSDPHAAPVQEHHSTIASSIENPYALNDALTRLDVALEDIIALFQQERQTTAAEGSFSKGKDALEMFKSWQQKIEDIRTRKE</sequence>
<evidence type="ECO:0000256" key="1">
    <source>
        <dbReference type="SAM" id="MobiDB-lite"/>
    </source>
</evidence>
<feature type="region of interest" description="Disordered" evidence="1">
    <location>
        <begin position="40"/>
        <end position="101"/>
    </location>
</feature>
<accession>A0A177UDD1</accession>
<name>A0A177UDD1_9BASI</name>
<protein>
    <submittedName>
        <fullName evidence="2">Uncharacterized protein</fullName>
    </submittedName>
</protein>
<evidence type="ECO:0000313" key="3">
    <source>
        <dbReference type="Proteomes" id="UP000077671"/>
    </source>
</evidence>
<feature type="compositionally biased region" description="Polar residues" evidence="1">
    <location>
        <begin position="40"/>
        <end position="55"/>
    </location>
</feature>
<gene>
    <name evidence="2" type="ORF">A4X03_0g3028</name>
</gene>
<organism evidence="2 3">
    <name type="scientific">Tilletia caries</name>
    <name type="common">wheat bunt fungus</name>
    <dbReference type="NCBI Taxonomy" id="13290"/>
    <lineage>
        <taxon>Eukaryota</taxon>
        <taxon>Fungi</taxon>
        <taxon>Dikarya</taxon>
        <taxon>Basidiomycota</taxon>
        <taxon>Ustilaginomycotina</taxon>
        <taxon>Exobasidiomycetes</taxon>
        <taxon>Tilletiales</taxon>
        <taxon>Tilletiaceae</taxon>
        <taxon>Tilletia</taxon>
    </lineage>
</organism>
<evidence type="ECO:0000313" key="2">
    <source>
        <dbReference type="EMBL" id="KAE8261711.1"/>
    </source>
</evidence>
<proteinExistence type="predicted"/>
<dbReference type="Proteomes" id="UP000077671">
    <property type="component" value="Unassembled WGS sequence"/>
</dbReference>
<dbReference type="AlphaFoldDB" id="A0A177UDD1"/>
<reference evidence="2" key="2">
    <citation type="journal article" date="2019" name="IMA Fungus">
        <title>Genome sequencing and comparison of five Tilletia species to identify candidate genes for the detection of regulated species infecting wheat.</title>
        <authorList>
            <person name="Nguyen H.D.T."/>
            <person name="Sultana T."/>
            <person name="Kesanakurti P."/>
            <person name="Hambleton S."/>
        </authorList>
    </citation>
    <scope>NUCLEOTIDE SEQUENCE</scope>
    <source>
        <strain evidence="2">DAOMC 238032</strain>
    </source>
</reference>
<comment type="caution">
    <text evidence="2">The sequence shown here is derived from an EMBL/GenBank/DDBJ whole genome shotgun (WGS) entry which is preliminary data.</text>
</comment>
<reference evidence="2" key="1">
    <citation type="submission" date="2016-04" db="EMBL/GenBank/DDBJ databases">
        <authorList>
            <person name="Nguyen H.D."/>
            <person name="Kesanakurti P."/>
            <person name="Cullis J."/>
            <person name="Levesque C.A."/>
            <person name="Hambleton S."/>
        </authorList>
    </citation>
    <scope>NUCLEOTIDE SEQUENCE</scope>
    <source>
        <strain evidence="2">DAOMC 238032</strain>
    </source>
</reference>
<dbReference type="EMBL" id="LWDD02000329">
    <property type="protein sequence ID" value="KAE8261711.1"/>
    <property type="molecule type" value="Genomic_DNA"/>
</dbReference>